<keyword evidence="4" id="KW-0560">Oxidoreductase</keyword>
<dbReference type="PRINTS" id="PR00397">
    <property type="entry name" value="SIROHAEM"/>
</dbReference>
<feature type="region of interest" description="Disordered" evidence="7">
    <location>
        <begin position="290"/>
        <end position="312"/>
    </location>
</feature>
<evidence type="ECO:0000256" key="1">
    <source>
        <dbReference type="ARBA" id="ARBA00022485"/>
    </source>
</evidence>
<dbReference type="SUPFAM" id="SSF56014">
    <property type="entry name" value="Nitrite and sulphite reductase 4Fe-4S domain-like"/>
    <property type="match status" value="2"/>
</dbReference>
<feature type="domain" description="Nitrite/Sulfite reductase ferredoxin-like" evidence="9">
    <location>
        <begin position="357"/>
        <end position="423"/>
    </location>
</feature>
<keyword evidence="5" id="KW-0408">Iron</keyword>
<proteinExistence type="predicted"/>
<dbReference type="Gene3D" id="3.90.480.20">
    <property type="match status" value="1"/>
</dbReference>
<sequence>MTTSTLPAGRARPTFADPSEIDAFVERLRRFERGELDAEGWRAYRVARGAYSQRQDGVHMLRVKIPQGLADAAQLRALADVAARFSRGFGHVTTRQNLQLHFVCPADLEPALRRLAEAGLTTAGAGGNTVRNVVTCPLAGVSADEVFDPTPYAEAATRHFLRHPLANALPRKLKIAFEGCATDHVATPIHDLGFRAAVREVAGRTIRGFRVTAAGGTSSLCTSGLVLVDFLPAADVLALAEAVVRIFHARGDRVNKARNRLKFLVRDLGEAAFRELVQAELIRVQAEGAPRLPFDPERPPEERAPALARPQAPAPAEIARRVTAAPARGPGLPPEVVPLLEAPLAALDAFRRTNVRAQRQAGFEVVTVAAPQGDLTAAQLEVLADLALAHGDGTVRLAPGGQLHLRWVPRAEVPALYAGLAAAGLVRAAGTADDIVSCPGAEACRLAVTSPRTVARFAERQLRDRLGRDALAEAAFPVHASGCPNGCSQHHLAAVGLQGSARRLGERTIPQYFVLVGGSVGETGATFGRLAAKIPARRVPDALARLVALWRAERAPGEAPGPFLARALDRARAVLAPLEELALADARAEDFVEPGSDEVFRPEVGDGECAA</sequence>
<dbReference type="InterPro" id="IPR006067">
    <property type="entry name" value="NO2/SO3_Rdtase_4Fe4S_dom"/>
</dbReference>
<dbReference type="InterPro" id="IPR005117">
    <property type="entry name" value="NiRdtase/SiRdtase_haem-b_fer"/>
</dbReference>
<dbReference type="Proteomes" id="UP001162891">
    <property type="component" value="Chromosome"/>
</dbReference>
<feature type="domain" description="Nitrite/sulphite reductase 4Fe-4S" evidence="8">
    <location>
        <begin position="435"/>
        <end position="551"/>
    </location>
</feature>
<dbReference type="EMBL" id="AP025591">
    <property type="protein sequence ID" value="BDG01172.1"/>
    <property type="molecule type" value="Genomic_DNA"/>
</dbReference>
<evidence type="ECO:0000256" key="4">
    <source>
        <dbReference type="ARBA" id="ARBA00023002"/>
    </source>
</evidence>
<evidence type="ECO:0000256" key="5">
    <source>
        <dbReference type="ARBA" id="ARBA00023004"/>
    </source>
</evidence>
<keyword evidence="2" id="KW-0349">Heme</keyword>
<reference evidence="11" key="1">
    <citation type="journal article" date="2022" name="Int. J. Syst. Evol. Microbiol.">
        <title>Anaeromyxobacter oryzae sp. nov., Anaeromyxobacter diazotrophicus sp. nov. and Anaeromyxobacter paludicola sp. nov., isolated from paddy soils.</title>
        <authorList>
            <person name="Itoh H."/>
            <person name="Xu Z."/>
            <person name="Mise K."/>
            <person name="Masuda Y."/>
            <person name="Ushijima N."/>
            <person name="Hayakawa C."/>
            <person name="Shiratori Y."/>
            <person name="Senoo K."/>
        </authorList>
    </citation>
    <scope>NUCLEOTIDE SEQUENCE [LARGE SCALE GENOMIC DNA]</scope>
    <source>
        <strain evidence="11">Red232</strain>
    </source>
</reference>
<dbReference type="Pfam" id="PF03460">
    <property type="entry name" value="NIR_SIR_ferr"/>
    <property type="match status" value="2"/>
</dbReference>
<dbReference type="InterPro" id="IPR051329">
    <property type="entry name" value="NIR_SIR_4Fe-4S"/>
</dbReference>
<accession>A0ABN6MJH3</accession>
<gene>
    <name evidence="10" type="ORF">AMOR_01680</name>
</gene>
<dbReference type="Pfam" id="PF01077">
    <property type="entry name" value="NIR_SIR"/>
    <property type="match status" value="2"/>
</dbReference>
<dbReference type="SUPFAM" id="SSF55124">
    <property type="entry name" value="Nitrite/Sulfite reductase N-terminal domain-like"/>
    <property type="match status" value="2"/>
</dbReference>
<evidence type="ECO:0000259" key="9">
    <source>
        <dbReference type="Pfam" id="PF03460"/>
    </source>
</evidence>
<feature type="domain" description="Nitrite/sulphite reductase 4Fe-4S" evidence="8">
    <location>
        <begin position="127"/>
        <end position="281"/>
    </location>
</feature>
<keyword evidence="3" id="KW-0479">Metal-binding</keyword>
<name>A0ABN6MJH3_9BACT</name>
<evidence type="ECO:0000256" key="2">
    <source>
        <dbReference type="ARBA" id="ARBA00022617"/>
    </source>
</evidence>
<protein>
    <submittedName>
        <fullName evidence="10">Sulfite reductase</fullName>
    </submittedName>
</protein>
<evidence type="ECO:0000313" key="11">
    <source>
        <dbReference type="Proteomes" id="UP001162891"/>
    </source>
</evidence>
<evidence type="ECO:0000256" key="6">
    <source>
        <dbReference type="ARBA" id="ARBA00023014"/>
    </source>
</evidence>
<keyword evidence="1" id="KW-0004">4Fe-4S</keyword>
<evidence type="ECO:0000256" key="7">
    <source>
        <dbReference type="SAM" id="MobiDB-lite"/>
    </source>
</evidence>
<feature type="compositionally biased region" description="Basic and acidic residues" evidence="7">
    <location>
        <begin position="294"/>
        <end position="304"/>
    </location>
</feature>
<evidence type="ECO:0000256" key="3">
    <source>
        <dbReference type="ARBA" id="ARBA00022723"/>
    </source>
</evidence>
<evidence type="ECO:0000313" key="10">
    <source>
        <dbReference type="EMBL" id="BDG01172.1"/>
    </source>
</evidence>
<feature type="domain" description="Nitrite/Sulfite reductase ferredoxin-like" evidence="9">
    <location>
        <begin position="52"/>
        <end position="118"/>
    </location>
</feature>
<organism evidence="10 11">
    <name type="scientific">Anaeromyxobacter oryzae</name>
    <dbReference type="NCBI Taxonomy" id="2918170"/>
    <lineage>
        <taxon>Bacteria</taxon>
        <taxon>Pseudomonadati</taxon>
        <taxon>Myxococcota</taxon>
        <taxon>Myxococcia</taxon>
        <taxon>Myxococcales</taxon>
        <taxon>Cystobacterineae</taxon>
        <taxon>Anaeromyxobacteraceae</taxon>
        <taxon>Anaeromyxobacter</taxon>
    </lineage>
</organism>
<keyword evidence="6" id="KW-0411">Iron-sulfur</keyword>
<dbReference type="RefSeq" id="WP_248357568.1">
    <property type="nucleotide sequence ID" value="NZ_AP025591.1"/>
</dbReference>
<keyword evidence="11" id="KW-1185">Reference proteome</keyword>
<evidence type="ECO:0000259" key="8">
    <source>
        <dbReference type="Pfam" id="PF01077"/>
    </source>
</evidence>
<dbReference type="InterPro" id="IPR045854">
    <property type="entry name" value="NO2/SO3_Rdtase_4Fe4S_sf"/>
</dbReference>
<dbReference type="Gene3D" id="3.30.413.10">
    <property type="entry name" value="Sulfite Reductase Hemoprotein, domain 1"/>
    <property type="match status" value="2"/>
</dbReference>
<dbReference type="InterPro" id="IPR036136">
    <property type="entry name" value="Nit/Sulf_reduc_fer-like_dom_sf"/>
</dbReference>
<dbReference type="InterPro" id="IPR006066">
    <property type="entry name" value="NO2/SO3_Rdtase_FeS/sirohaem_BS"/>
</dbReference>
<dbReference type="PANTHER" id="PTHR32439:SF9">
    <property type="entry name" value="BLR3264 PROTEIN"/>
    <property type="match status" value="1"/>
</dbReference>
<dbReference type="PANTHER" id="PTHR32439">
    <property type="entry name" value="FERREDOXIN--NITRITE REDUCTASE, CHLOROPLASTIC"/>
    <property type="match status" value="1"/>
</dbReference>